<dbReference type="PANTHER" id="PTHR19856:SF0">
    <property type="entry name" value="WD REPEAT-CONTAINING PROTEIN 1"/>
    <property type="match status" value="1"/>
</dbReference>
<feature type="repeat" description="WD" evidence="3">
    <location>
        <begin position="532"/>
        <end position="573"/>
    </location>
</feature>
<sequence>MSIAPLALYPPNPSTTRAQSVHISYDEVNDRIAYPTGKSVFIRSVDPESSLKPKQFSKHIHTTTAVAFAPSGNYVASADESGALKIWDSSVIGEDSNTISFEQPTIKSEFQILSGPIKSIAWDSDSSRVIAVGQGKDKFGHCFSWDSGNSIGEIQGHSATVNAVDIKPQRPYRAATVGEDKALVFYNGPPFKFDKSIRGHHTNSIKAVKFSPDGKWLVSVGSDRAIVVYDGKSGEYIKKLENAHEGGIYSISWFKDSSKFVTASADNSIKQWNIDSLESTAEYRFTSSSSIDNQQVGVVVTKAYIISLSLNGNLNYFKEGESKPFAVIPGQKSPLTSVSLNGQTLYTGASEGPILKWTIESERIKTIPDRLGEHSNYVVGILTEDSYVVSAGWDDKLNLWRGDKLSKSVSLKGQPKQIGVLPKLIVVLLESSVEIYTEELEKKIEYDLGFEATGFAAKEDLLLVTNVKTNSVEVLSIDGESIIKSNLKFPPLRSPPSLIRISPDGKFVAVADLTGKYTLYDTKSASVVTTRWAFHSSKVNDAKWTPDSQFIISGGLDTGLFLYSVKKPSKVLKFPLAHQIGISGVEWLSYDGNKGSFVTIGLDGVLKVWNVDFSVYL</sequence>
<feature type="repeat" description="WD" evidence="3">
    <location>
        <begin position="56"/>
        <end position="88"/>
    </location>
</feature>
<dbReference type="PANTHER" id="PTHR19856">
    <property type="entry name" value="WD-REPEATCONTAINING PROTEIN WDR1"/>
    <property type="match status" value="1"/>
</dbReference>
<dbReference type="STRING" id="322104.A3LQR9"/>
<dbReference type="InParanoid" id="A3LQR9"/>
<dbReference type="GO" id="GO:0030042">
    <property type="term" value="P:actin filament depolymerization"/>
    <property type="evidence" value="ECO:0007669"/>
    <property type="project" value="EnsemblFungi"/>
</dbReference>
<keyword evidence="1 3" id="KW-0853">WD repeat</keyword>
<dbReference type="AlphaFoldDB" id="A3LQR9"/>
<dbReference type="FunFam" id="2.130.10.10:FF:000102">
    <property type="entry name" value="Actin-interacting protein 1"/>
    <property type="match status" value="1"/>
</dbReference>
<evidence type="ECO:0000313" key="5">
    <source>
        <dbReference type="Proteomes" id="UP000002258"/>
    </source>
</evidence>
<dbReference type="GO" id="GO:0051014">
    <property type="term" value="P:actin filament severing"/>
    <property type="evidence" value="ECO:0007669"/>
    <property type="project" value="EnsemblFungi"/>
</dbReference>
<dbReference type="Gene3D" id="2.130.10.10">
    <property type="entry name" value="YVTN repeat-like/Quinoprotein amine dehydrogenase"/>
    <property type="match status" value="2"/>
</dbReference>
<dbReference type="Pfam" id="PF00400">
    <property type="entry name" value="WD40"/>
    <property type="match status" value="4"/>
</dbReference>
<dbReference type="GO" id="GO:0005884">
    <property type="term" value="C:actin filament"/>
    <property type="evidence" value="ECO:0007669"/>
    <property type="project" value="EnsemblFungi"/>
</dbReference>
<reference evidence="4 5" key="1">
    <citation type="journal article" date="2007" name="Nat. Biotechnol.">
        <title>Genome sequence of the lignocellulose-bioconverting and xylose-fermenting yeast Pichia stipitis.</title>
        <authorList>
            <person name="Jeffries T.W."/>
            <person name="Grigoriev I.V."/>
            <person name="Grimwood J."/>
            <person name="Laplaza J.M."/>
            <person name="Aerts A."/>
            <person name="Salamov A."/>
            <person name="Schmutz J."/>
            <person name="Lindquist E."/>
            <person name="Dehal P."/>
            <person name="Shapiro H."/>
            <person name="Jin Y.S."/>
            <person name="Passoth V."/>
            <person name="Richardson P.M."/>
        </authorList>
    </citation>
    <scope>NUCLEOTIDE SEQUENCE [LARGE SCALE GENOMIC DNA]</scope>
    <source>
        <strain evidence="5">ATCC 58785 / CBS 6054 / NBRC 10063 / NRRL Y-11545</strain>
    </source>
</reference>
<dbReference type="SMART" id="SM00320">
    <property type="entry name" value="WD40"/>
    <property type="match status" value="10"/>
</dbReference>
<protein>
    <submittedName>
        <fullName evidence="4">Actin interacting protein 1</fullName>
    </submittedName>
</protein>
<dbReference type="OMA" id="FYQGPPF"/>
<evidence type="ECO:0000256" key="2">
    <source>
        <dbReference type="ARBA" id="ARBA00022737"/>
    </source>
</evidence>
<proteinExistence type="predicted"/>
<organism evidence="4 5">
    <name type="scientific">Scheffersomyces stipitis (strain ATCC 58785 / CBS 6054 / NBRC 10063 / NRRL Y-11545)</name>
    <name type="common">Yeast</name>
    <name type="synonym">Pichia stipitis</name>
    <dbReference type="NCBI Taxonomy" id="322104"/>
    <lineage>
        <taxon>Eukaryota</taxon>
        <taxon>Fungi</taxon>
        <taxon>Dikarya</taxon>
        <taxon>Ascomycota</taxon>
        <taxon>Saccharomycotina</taxon>
        <taxon>Pichiomycetes</taxon>
        <taxon>Debaryomycetaceae</taxon>
        <taxon>Scheffersomyces</taxon>
    </lineage>
</organism>
<dbReference type="EMBL" id="CP000497">
    <property type="protein sequence ID" value="ABN65618.2"/>
    <property type="molecule type" value="Genomic_DNA"/>
</dbReference>
<name>A3LQR9_PICST</name>
<dbReference type="GeneID" id="4837682"/>
<dbReference type="GO" id="GO:0032466">
    <property type="term" value="P:negative regulation of cytokinesis"/>
    <property type="evidence" value="ECO:0007669"/>
    <property type="project" value="EnsemblFungi"/>
</dbReference>
<dbReference type="eggNOG" id="KOG0318">
    <property type="taxonomic scope" value="Eukaryota"/>
</dbReference>
<dbReference type="InterPro" id="IPR001680">
    <property type="entry name" value="WD40_rpt"/>
</dbReference>
<dbReference type="PROSITE" id="PS50294">
    <property type="entry name" value="WD_REPEATS_REGION"/>
    <property type="match status" value="3"/>
</dbReference>
<dbReference type="SUPFAM" id="SSF50978">
    <property type="entry name" value="WD40 repeat-like"/>
    <property type="match status" value="1"/>
</dbReference>
<feature type="repeat" description="WD" evidence="3">
    <location>
        <begin position="241"/>
        <end position="282"/>
    </location>
</feature>
<dbReference type="GO" id="GO:0051016">
    <property type="term" value="P:barbed-end actin filament capping"/>
    <property type="evidence" value="ECO:0007669"/>
    <property type="project" value="EnsemblFungi"/>
</dbReference>
<dbReference type="RefSeq" id="XP_001383647.2">
    <property type="nucleotide sequence ID" value="XM_001383610.1"/>
</dbReference>
<dbReference type="OrthoDB" id="2306at2759"/>
<keyword evidence="2" id="KW-0677">Repeat</keyword>
<dbReference type="SUPFAM" id="SSF63829">
    <property type="entry name" value="Calcium-dependent phosphotriesterase"/>
    <property type="match status" value="1"/>
</dbReference>
<keyword evidence="5" id="KW-1185">Reference proteome</keyword>
<dbReference type="KEGG" id="pic:PICST_67181"/>
<dbReference type="GO" id="GO:0030479">
    <property type="term" value="C:actin cortical patch"/>
    <property type="evidence" value="ECO:0007669"/>
    <property type="project" value="EnsemblFungi"/>
</dbReference>
<evidence type="ECO:0000313" key="4">
    <source>
        <dbReference type="EMBL" id="ABN65618.2"/>
    </source>
</evidence>
<dbReference type="HOGENOM" id="CLU_015246_1_0_1"/>
<dbReference type="FunCoup" id="A3LQR9">
    <property type="interactions" value="767"/>
</dbReference>
<feature type="repeat" description="WD" evidence="3">
    <location>
        <begin position="198"/>
        <end position="239"/>
    </location>
</feature>
<dbReference type="CDD" id="cd00200">
    <property type="entry name" value="WD40"/>
    <property type="match status" value="1"/>
</dbReference>
<evidence type="ECO:0000256" key="1">
    <source>
        <dbReference type="ARBA" id="ARBA00022574"/>
    </source>
</evidence>
<dbReference type="GO" id="GO:0003786">
    <property type="term" value="F:actin lateral binding"/>
    <property type="evidence" value="ECO:0007669"/>
    <property type="project" value="EnsemblFungi"/>
</dbReference>
<evidence type="ECO:0000256" key="3">
    <source>
        <dbReference type="PROSITE-ProRule" id="PRU00221"/>
    </source>
</evidence>
<dbReference type="InterPro" id="IPR015943">
    <property type="entry name" value="WD40/YVTN_repeat-like_dom_sf"/>
</dbReference>
<gene>
    <name evidence="4" type="primary">AIP1</name>
    <name evidence="4" type="ORF">PICST_67181</name>
</gene>
<dbReference type="InterPro" id="IPR036322">
    <property type="entry name" value="WD40_repeat_dom_sf"/>
</dbReference>
<accession>A3LQR9</accession>
<dbReference type="PROSITE" id="PS50082">
    <property type="entry name" value="WD_REPEATS_2"/>
    <property type="match status" value="4"/>
</dbReference>
<dbReference type="Proteomes" id="UP000002258">
    <property type="component" value="Chromosome 3"/>
</dbReference>